<feature type="non-terminal residue" evidence="1">
    <location>
        <position position="128"/>
    </location>
</feature>
<dbReference type="AlphaFoldDB" id="X1EFU6"/>
<organism evidence="1">
    <name type="scientific">marine sediment metagenome</name>
    <dbReference type="NCBI Taxonomy" id="412755"/>
    <lineage>
        <taxon>unclassified sequences</taxon>
        <taxon>metagenomes</taxon>
        <taxon>ecological metagenomes</taxon>
    </lineage>
</organism>
<gene>
    <name evidence="1" type="ORF">S01H4_64113</name>
</gene>
<name>X1EFU6_9ZZZZ</name>
<proteinExistence type="predicted"/>
<sequence>VFVFDEIDGKGIIKAHDYLSGNTIVLVDRGLSATAMPNFALATNLIPIPGINAFMTGGAALPLHIKDEGGKQEVAAIIARFHSFAEEDGGLSRKRQRLFAKQLIRKMSAANISWGSPRIVGELHKLGI</sequence>
<feature type="non-terminal residue" evidence="1">
    <location>
        <position position="1"/>
    </location>
</feature>
<comment type="caution">
    <text evidence="1">The sequence shown here is derived from an EMBL/GenBank/DDBJ whole genome shotgun (WGS) entry which is preliminary data.</text>
</comment>
<evidence type="ECO:0000313" key="1">
    <source>
        <dbReference type="EMBL" id="GAH07528.1"/>
    </source>
</evidence>
<reference evidence="1" key="1">
    <citation type="journal article" date="2014" name="Front. Microbiol.">
        <title>High frequency of phylogenetically diverse reductive dehalogenase-homologous genes in deep subseafloor sedimentary metagenomes.</title>
        <authorList>
            <person name="Kawai M."/>
            <person name="Futagami T."/>
            <person name="Toyoda A."/>
            <person name="Takaki Y."/>
            <person name="Nishi S."/>
            <person name="Hori S."/>
            <person name="Arai W."/>
            <person name="Tsubouchi T."/>
            <person name="Morono Y."/>
            <person name="Uchiyama I."/>
            <person name="Ito T."/>
            <person name="Fujiyama A."/>
            <person name="Inagaki F."/>
            <person name="Takami H."/>
        </authorList>
    </citation>
    <scope>NUCLEOTIDE SEQUENCE</scope>
    <source>
        <strain evidence="1">Expedition CK06-06</strain>
    </source>
</reference>
<protein>
    <submittedName>
        <fullName evidence="1">Uncharacterized protein</fullName>
    </submittedName>
</protein>
<dbReference type="EMBL" id="BART01038777">
    <property type="protein sequence ID" value="GAH07528.1"/>
    <property type="molecule type" value="Genomic_DNA"/>
</dbReference>
<accession>X1EFU6</accession>